<evidence type="ECO:0000313" key="9">
    <source>
        <dbReference type="EMBL" id="REJ31344.1"/>
    </source>
</evidence>
<keyword evidence="4 5" id="KW-0687">Ribonucleoprotein</keyword>
<feature type="compositionally biased region" description="Acidic residues" evidence="6">
    <location>
        <begin position="185"/>
        <end position="194"/>
    </location>
</feature>
<dbReference type="InterPro" id="IPR029751">
    <property type="entry name" value="Ribosomal_L25_dom"/>
</dbReference>
<dbReference type="InterPro" id="IPR011035">
    <property type="entry name" value="Ribosomal_bL25/Gln-tRNA_synth"/>
</dbReference>
<evidence type="ECO:0000313" key="10">
    <source>
        <dbReference type="Proteomes" id="UP000257014"/>
    </source>
</evidence>
<keyword evidence="2 5" id="KW-0694">RNA-binding</keyword>
<evidence type="ECO:0000256" key="4">
    <source>
        <dbReference type="ARBA" id="ARBA00023274"/>
    </source>
</evidence>
<protein>
    <recommendedName>
        <fullName evidence="5">Large ribosomal subunit protein bL25</fullName>
    </recommendedName>
    <alternativeName>
        <fullName evidence="5">General stress protein CTC</fullName>
    </alternativeName>
</protein>
<reference evidence="9 10" key="1">
    <citation type="submission" date="2018-03" db="EMBL/GenBank/DDBJ databases">
        <authorList>
            <person name="Keele B.F."/>
        </authorList>
    </citation>
    <scope>NUCLEOTIDE SEQUENCE [LARGE SCALE GENOMIC DNA]</scope>
    <source>
        <strain evidence="9">ZCTH4_d</strain>
    </source>
</reference>
<dbReference type="Proteomes" id="UP000257014">
    <property type="component" value="Unassembled WGS sequence"/>
</dbReference>
<dbReference type="Pfam" id="PF01386">
    <property type="entry name" value="Ribosomal_L25p"/>
    <property type="match status" value="1"/>
</dbReference>
<evidence type="ECO:0000259" key="7">
    <source>
        <dbReference type="Pfam" id="PF01386"/>
    </source>
</evidence>
<comment type="function">
    <text evidence="5">This is one of the proteins that binds to the 5S RNA in the ribosome where it forms part of the central protuberance.</text>
</comment>
<evidence type="ECO:0000256" key="5">
    <source>
        <dbReference type="HAMAP-Rule" id="MF_01334"/>
    </source>
</evidence>
<evidence type="ECO:0000256" key="3">
    <source>
        <dbReference type="ARBA" id="ARBA00022980"/>
    </source>
</evidence>
<dbReference type="Pfam" id="PF14693">
    <property type="entry name" value="Ribosomal_TL5_C"/>
    <property type="match status" value="1"/>
</dbReference>
<gene>
    <name evidence="5" type="primary">rplY</name>
    <name evidence="5" type="synonym">ctc</name>
    <name evidence="9" type="ORF">C6P37_01515</name>
</gene>
<dbReference type="InterPro" id="IPR020930">
    <property type="entry name" value="Ribosomal_uL5_bac-type"/>
</dbReference>
<evidence type="ECO:0000256" key="2">
    <source>
        <dbReference type="ARBA" id="ARBA00022884"/>
    </source>
</evidence>
<dbReference type="EMBL" id="QEWE01000006">
    <property type="protein sequence ID" value="REJ31344.1"/>
    <property type="molecule type" value="Genomic_DNA"/>
</dbReference>
<keyword evidence="1 5" id="KW-0699">rRNA-binding</keyword>
<feature type="domain" description="Large ribosomal subunit protein bL25 L25" evidence="7">
    <location>
        <begin position="5"/>
        <end position="91"/>
    </location>
</feature>
<dbReference type="InterPro" id="IPR020056">
    <property type="entry name" value="Rbsml_bL25/Gln-tRNA_synth_N"/>
</dbReference>
<dbReference type="SUPFAM" id="SSF50715">
    <property type="entry name" value="Ribosomal protein L25-like"/>
    <property type="match status" value="1"/>
</dbReference>
<name>A0A3E0K7Z1_9BACI</name>
<dbReference type="NCBIfam" id="NF004612">
    <property type="entry name" value="PRK05943.1"/>
    <property type="match status" value="1"/>
</dbReference>
<dbReference type="InterPro" id="IPR020057">
    <property type="entry name" value="Ribosomal_bL25_b-dom"/>
</dbReference>
<keyword evidence="3 5" id="KW-0689">Ribosomal protein</keyword>
<dbReference type="GO" id="GO:0006412">
    <property type="term" value="P:translation"/>
    <property type="evidence" value="ECO:0007669"/>
    <property type="project" value="UniProtKB-UniRule"/>
</dbReference>
<dbReference type="GO" id="GO:0022625">
    <property type="term" value="C:cytosolic large ribosomal subunit"/>
    <property type="evidence" value="ECO:0007669"/>
    <property type="project" value="TreeGrafter"/>
</dbReference>
<dbReference type="AlphaFoldDB" id="A0A3E0K7Z1"/>
<proteinExistence type="inferred from homology"/>
<dbReference type="PANTHER" id="PTHR33284:SF1">
    <property type="entry name" value="RIBOSOMAL PROTEIN L25_GLN-TRNA SYNTHETASE, ANTI-CODON-BINDING DOMAIN-CONTAINING PROTEIN"/>
    <property type="match status" value="1"/>
</dbReference>
<evidence type="ECO:0000259" key="8">
    <source>
        <dbReference type="Pfam" id="PF14693"/>
    </source>
</evidence>
<dbReference type="GO" id="GO:0008097">
    <property type="term" value="F:5S rRNA binding"/>
    <property type="evidence" value="ECO:0007669"/>
    <property type="project" value="InterPro"/>
</dbReference>
<dbReference type="NCBIfam" id="NF004133">
    <property type="entry name" value="PRK05618.2-4"/>
    <property type="match status" value="1"/>
</dbReference>
<accession>A0A3E0K7Z1</accession>
<evidence type="ECO:0000256" key="1">
    <source>
        <dbReference type="ARBA" id="ARBA00022730"/>
    </source>
</evidence>
<dbReference type="PANTHER" id="PTHR33284">
    <property type="entry name" value="RIBOSOMAL PROTEIN L25/GLN-TRNA SYNTHETASE, ANTI-CODON-BINDING DOMAIN-CONTAINING PROTEIN"/>
    <property type="match status" value="1"/>
</dbReference>
<feature type="compositionally biased region" description="Acidic residues" evidence="6">
    <location>
        <begin position="201"/>
        <end position="210"/>
    </location>
</feature>
<feature type="region of interest" description="Disordered" evidence="6">
    <location>
        <begin position="177"/>
        <end position="210"/>
    </location>
</feature>
<dbReference type="Gene3D" id="2.170.120.20">
    <property type="entry name" value="Ribosomal protein L25, beta domain"/>
    <property type="match status" value="1"/>
</dbReference>
<dbReference type="InterPro" id="IPR001021">
    <property type="entry name" value="Ribosomal_bL25_long"/>
</dbReference>
<dbReference type="RefSeq" id="WP_276642319.1">
    <property type="nucleotide sequence ID" value="NZ_QEWE01000006.1"/>
</dbReference>
<feature type="domain" description="Large ribosomal subunit protein bL25 beta" evidence="8">
    <location>
        <begin position="99"/>
        <end position="182"/>
    </location>
</feature>
<dbReference type="CDD" id="cd00495">
    <property type="entry name" value="Ribosomal_L25_TL5_CTC"/>
    <property type="match status" value="1"/>
</dbReference>
<organism evidence="9 10">
    <name type="scientific">Caldibacillus debilis</name>
    <dbReference type="NCBI Taxonomy" id="301148"/>
    <lineage>
        <taxon>Bacteria</taxon>
        <taxon>Bacillati</taxon>
        <taxon>Bacillota</taxon>
        <taxon>Bacilli</taxon>
        <taxon>Bacillales</taxon>
        <taxon>Bacillaceae</taxon>
        <taxon>Caldibacillus</taxon>
    </lineage>
</organism>
<comment type="subunit">
    <text evidence="5">Part of the 50S ribosomal subunit; part of the 5S rRNA/L5/L18/L25 subcomplex. Contacts the 5S rRNA. Binds to the 5S rRNA independently of L5 and L18.</text>
</comment>
<dbReference type="NCBIfam" id="TIGR00731">
    <property type="entry name" value="bL25_bact_ctc"/>
    <property type="match status" value="1"/>
</dbReference>
<dbReference type="HAMAP" id="MF_01334">
    <property type="entry name" value="Ribosomal_bL25_CTC"/>
    <property type="match status" value="1"/>
</dbReference>
<comment type="caution">
    <text evidence="9">The sequence shown here is derived from an EMBL/GenBank/DDBJ whole genome shotgun (WGS) entry which is preliminary data.</text>
</comment>
<comment type="similarity">
    <text evidence="5">Belongs to the bacterial ribosomal protein bL25 family. CTC subfamily.</text>
</comment>
<dbReference type="Gene3D" id="2.40.240.10">
    <property type="entry name" value="Ribosomal Protein L25, Chain P"/>
    <property type="match status" value="1"/>
</dbReference>
<dbReference type="InterPro" id="IPR037121">
    <property type="entry name" value="Ribosomal_bL25_C"/>
</dbReference>
<evidence type="ECO:0000256" key="6">
    <source>
        <dbReference type="SAM" id="MobiDB-lite"/>
    </source>
</evidence>
<dbReference type="GO" id="GO:0003735">
    <property type="term" value="F:structural constituent of ribosome"/>
    <property type="evidence" value="ECO:0007669"/>
    <property type="project" value="InterPro"/>
</dbReference>
<sequence length="210" mass="23319">METVLTAKRRTDLRKSATNRLRREGYIPGVLYGKEAGNIPIYVSKGEFLKTVSKEGRNRLLNLEVDGKKWNVLIQETQEHPLKKELIHVDFFAVDLSAEIRTEVSVVLTGEPVGTKQGGILQQVLFEMEITTKANEIPNAIEVDVSHLDIDDTVVVGDVLDRYKKYKIHHEPDEVIATLLPPEDTGAEETEAEAADAGAAEGEEQPSDES</sequence>